<dbReference type="Proteomes" id="UP000231382">
    <property type="component" value="Unassembled WGS sequence"/>
</dbReference>
<evidence type="ECO:0000256" key="1">
    <source>
        <dbReference type="ARBA" id="ARBA00005061"/>
    </source>
</evidence>
<gene>
    <name evidence="10" type="ORF">COT78_03180</name>
</gene>
<comment type="catalytic activity">
    <reaction evidence="9">
        <text>7-carboxy-7-carbaguanine + NH4(+) + 2 ATP = 7-cyano-7-carbaguanine + 2 AMP + 2 diphosphate + 2 H(+)</text>
        <dbReference type="Rhea" id="RHEA:27982"/>
        <dbReference type="ChEBI" id="CHEBI:15378"/>
        <dbReference type="ChEBI" id="CHEBI:28938"/>
        <dbReference type="ChEBI" id="CHEBI:30616"/>
        <dbReference type="ChEBI" id="CHEBI:33019"/>
        <dbReference type="ChEBI" id="CHEBI:45075"/>
        <dbReference type="ChEBI" id="CHEBI:61036"/>
        <dbReference type="ChEBI" id="CHEBI:456215"/>
        <dbReference type="EC" id="6.3.4.20"/>
    </reaction>
</comment>
<evidence type="ECO:0000313" key="10">
    <source>
        <dbReference type="EMBL" id="PIS07511.1"/>
    </source>
</evidence>
<proteinExistence type="inferred from homology"/>
<dbReference type="InterPro" id="IPR014729">
    <property type="entry name" value="Rossmann-like_a/b/a_fold"/>
</dbReference>
<evidence type="ECO:0000256" key="3">
    <source>
        <dbReference type="ARBA" id="ARBA00022723"/>
    </source>
</evidence>
<keyword evidence="2" id="KW-0436">Ligase</keyword>
<keyword evidence="4" id="KW-0547">Nucleotide-binding</keyword>
<dbReference type="GO" id="GO:0005524">
    <property type="term" value="F:ATP binding"/>
    <property type="evidence" value="ECO:0007669"/>
    <property type="project" value="UniProtKB-KW"/>
</dbReference>
<dbReference type="PANTHER" id="PTHR42914:SF1">
    <property type="entry name" value="7-CYANO-7-DEAZAGUANINE SYNTHASE"/>
    <property type="match status" value="1"/>
</dbReference>
<evidence type="ECO:0000256" key="9">
    <source>
        <dbReference type="ARBA" id="ARBA00047890"/>
    </source>
</evidence>
<dbReference type="AlphaFoldDB" id="A0A2H0W622"/>
<accession>A0A2H0W622</accession>
<comment type="pathway">
    <text evidence="1">Purine metabolism; 7-cyano-7-deazaguanine biosynthesis.</text>
</comment>
<keyword evidence="3" id="KW-0479">Metal-binding</keyword>
<evidence type="ECO:0000256" key="5">
    <source>
        <dbReference type="ARBA" id="ARBA00022833"/>
    </source>
</evidence>
<reference evidence="11" key="1">
    <citation type="submission" date="2017-09" db="EMBL/GenBank/DDBJ databases">
        <title>Depth-based differentiation of microbial function through sediment-hosted aquifers and enrichment of novel symbionts in the deep terrestrial subsurface.</title>
        <authorList>
            <person name="Probst A.J."/>
            <person name="Ladd B."/>
            <person name="Jarett J.K."/>
            <person name="Geller-Mcgrath D.E."/>
            <person name="Sieber C.M.K."/>
            <person name="Emerson J.B."/>
            <person name="Anantharaman K."/>
            <person name="Thomas B.C."/>
            <person name="Malmstrom R."/>
            <person name="Stieglmeier M."/>
            <person name="Klingl A."/>
            <person name="Woyke T."/>
            <person name="Ryan C.M."/>
            <person name="Banfield J.F."/>
        </authorList>
    </citation>
    <scope>NUCLEOTIDE SEQUENCE [LARGE SCALE GENOMIC DNA]</scope>
</reference>
<evidence type="ECO:0000256" key="8">
    <source>
        <dbReference type="ARBA" id="ARBA00039149"/>
    </source>
</evidence>
<sequence>MKRAVLKKKSKELILHSLTKKTKENIAIIKSIENFFIQMRGYVFKMPKPGTPVVVSLSGGADSVITTAILLEEYGLEVFPFFISRGQKAEKPELKSVKYFSKYFSKHYPNLYHKPVIMSVPNPASEIKHLLKESLIEGTGYPMRNSIIIEYGAQYAFGLGSEGVHVRNIFCSFVACDGDFGAQTSMTGLRSLMQHICIDMGDMTWQVTALPLEKEMGFYLDKDDLLRWAKSVDLPVENTRSCFGSQEKHCGVCYACKHRKISFEDARLEDKTKYLDTRASKDLP</sequence>
<evidence type="ECO:0000256" key="2">
    <source>
        <dbReference type="ARBA" id="ARBA00022598"/>
    </source>
</evidence>
<dbReference type="GO" id="GO:0016874">
    <property type="term" value="F:ligase activity"/>
    <property type="evidence" value="ECO:0007669"/>
    <property type="project" value="UniProtKB-KW"/>
</dbReference>
<dbReference type="Pfam" id="PF06508">
    <property type="entry name" value="QueC"/>
    <property type="match status" value="1"/>
</dbReference>
<dbReference type="SUPFAM" id="SSF52402">
    <property type="entry name" value="Adenine nucleotide alpha hydrolases-like"/>
    <property type="match status" value="1"/>
</dbReference>
<evidence type="ECO:0000313" key="11">
    <source>
        <dbReference type="Proteomes" id="UP000231382"/>
    </source>
</evidence>
<organism evidence="10 11">
    <name type="scientific">Candidatus Berkelbacteria bacterium CG10_big_fil_rev_8_21_14_0_10_43_13</name>
    <dbReference type="NCBI Taxonomy" id="1974514"/>
    <lineage>
        <taxon>Bacteria</taxon>
        <taxon>Candidatus Berkelbacteria</taxon>
    </lineage>
</organism>
<comment type="similarity">
    <text evidence="7">Belongs to the QueC family.</text>
</comment>
<dbReference type="EC" id="6.3.4.20" evidence="8"/>
<evidence type="ECO:0000256" key="7">
    <source>
        <dbReference type="ARBA" id="ARBA00037993"/>
    </source>
</evidence>
<evidence type="ECO:0000256" key="6">
    <source>
        <dbReference type="ARBA" id="ARBA00022840"/>
    </source>
</evidence>
<dbReference type="Gene3D" id="3.40.50.620">
    <property type="entry name" value="HUPs"/>
    <property type="match status" value="1"/>
</dbReference>
<dbReference type="EMBL" id="PEZW01000020">
    <property type="protein sequence ID" value="PIS07511.1"/>
    <property type="molecule type" value="Genomic_DNA"/>
</dbReference>
<keyword evidence="6" id="KW-0067">ATP-binding</keyword>
<dbReference type="PANTHER" id="PTHR42914">
    <property type="entry name" value="7-CYANO-7-DEAZAGUANINE SYNTHASE"/>
    <property type="match status" value="1"/>
</dbReference>
<dbReference type="GO" id="GO:0046872">
    <property type="term" value="F:metal ion binding"/>
    <property type="evidence" value="ECO:0007669"/>
    <property type="project" value="UniProtKB-KW"/>
</dbReference>
<comment type="caution">
    <text evidence="10">The sequence shown here is derived from an EMBL/GenBank/DDBJ whole genome shotgun (WGS) entry which is preliminary data.</text>
</comment>
<dbReference type="InterPro" id="IPR018317">
    <property type="entry name" value="QueC"/>
</dbReference>
<evidence type="ECO:0000256" key="4">
    <source>
        <dbReference type="ARBA" id="ARBA00022741"/>
    </source>
</evidence>
<name>A0A2H0W622_9BACT</name>
<keyword evidence="5" id="KW-0862">Zinc</keyword>
<protein>
    <recommendedName>
        <fullName evidence="8">7-cyano-7-deazaguanine synthase</fullName>
        <ecNumber evidence="8">6.3.4.20</ecNumber>
    </recommendedName>
</protein>